<evidence type="ECO:0000259" key="1">
    <source>
        <dbReference type="Pfam" id="PF20283"/>
    </source>
</evidence>
<dbReference type="EMBL" id="JADVNV010000003">
    <property type="protein sequence ID" value="MBJ9867972.1"/>
    <property type="molecule type" value="Genomic_DNA"/>
</dbReference>
<accession>A0AAQ1A6U1</accession>
<dbReference type="InterPro" id="IPR046913">
    <property type="entry name" value="ABC-3C_CTD7"/>
</dbReference>
<protein>
    <recommendedName>
        <fullName evidence="1">ABC-three component systems C-terminal domain-containing protein</fullName>
    </recommendedName>
</protein>
<reference evidence="3" key="1">
    <citation type="submission" date="2018-10" db="EMBL/GenBank/DDBJ databases">
        <title>FDA dAtabase for Regulatory Grade micrObial Sequences (FDA-ARGOS): Supporting development and validation of Infectious Disease Dx tests.</title>
        <authorList>
            <person name="Campos J."/>
            <person name="Goldberg B."/>
            <person name="Tallon L.J."/>
            <person name="Sadzewicz L."/>
            <person name="Zhao X."/>
            <person name="Vavikolanu K."/>
            <person name="Mehta A."/>
            <person name="Aluvathingal J."/>
            <person name="Nadendla S."/>
            <person name="Geyer C."/>
            <person name="Nandy P."/>
            <person name="Yan Y."/>
            <person name="Sichtig H."/>
        </authorList>
    </citation>
    <scope>NUCLEOTIDE SEQUENCE</scope>
    <source>
        <strain evidence="3">FDAARGOS_526</strain>
    </source>
</reference>
<sequence length="390" mass="44633">MSIGKSSQPKSSAPGQYLGFALQPVRLCYHLLNCSDDACVSLEYLDDVAVHYPDGRIILEQTKSALTHNPLSDWSEDFWKTISNWIDIVTVNDICLSKVSFRYYVTPAKNIGTICSLFHNSKNDDDIKKLMFFLQSELKKLKSEPACMKYISRFLNATQEEQKAIITNLVIENDRIDPLDSIRKCLKPTIAEELIELTCRYAIGMAKEKADGLIRNKQNAVISVQEFRRVFINFVQKNNIPGYLQPLSTEINNSDAEALLKRAPTFIKQLKLIELRQDRQLRAVSDLLKTDANITMWAENGLIFEQNISEWHNSLLRQYDAICDDIEVCHSDKSEISRGKVIYSRCSATKVSFDNKIVPEYFTNGGFNLLADDLRLGWHPNYIELLDKDE</sequence>
<comment type="caution">
    <text evidence="3">The sequence shown here is derived from an EMBL/GenBank/DDBJ whole genome shotgun (WGS) entry which is preliminary data.</text>
</comment>
<proteinExistence type="predicted"/>
<organism evidence="3 4">
    <name type="scientific">Citrobacter koseri</name>
    <name type="common">Citrobacter diversus</name>
    <dbReference type="NCBI Taxonomy" id="545"/>
    <lineage>
        <taxon>Bacteria</taxon>
        <taxon>Pseudomonadati</taxon>
        <taxon>Pseudomonadota</taxon>
        <taxon>Gammaproteobacteria</taxon>
        <taxon>Enterobacterales</taxon>
        <taxon>Enterobacteriaceae</taxon>
        <taxon>Citrobacter</taxon>
    </lineage>
</organism>
<dbReference type="Proteomes" id="UP000807555">
    <property type="component" value="Unassembled WGS sequence"/>
</dbReference>
<evidence type="ECO:0000313" key="3">
    <source>
        <dbReference type="EMBL" id="RSC19528.1"/>
    </source>
</evidence>
<feature type="domain" description="ABC-three component systems C-terminal" evidence="1">
    <location>
        <begin position="266"/>
        <end position="386"/>
    </location>
</feature>
<dbReference type="EMBL" id="RKIT01000002">
    <property type="protein sequence ID" value="RSC19528.1"/>
    <property type="molecule type" value="Genomic_DNA"/>
</dbReference>
<name>A0AAQ1A6U1_CITKO</name>
<dbReference type="Proteomes" id="UP000282299">
    <property type="component" value="Unassembled WGS sequence"/>
</dbReference>
<evidence type="ECO:0000313" key="4">
    <source>
        <dbReference type="Proteomes" id="UP000282299"/>
    </source>
</evidence>
<reference evidence="2" key="3">
    <citation type="submission" date="2020-11" db="EMBL/GenBank/DDBJ databases">
        <title>Enhanced detection system for hospital associated transmission using whole genome sequencing surveillance.</title>
        <authorList>
            <person name="Harrison L.H."/>
            <person name="Van Tyne D."/>
            <person name="Marsh J.W."/>
            <person name="Griffith M.P."/>
            <person name="Snyder D.J."/>
            <person name="Cooper V.S."/>
            <person name="Mustapha M."/>
        </authorList>
    </citation>
    <scope>NUCLEOTIDE SEQUENCE</scope>
    <source>
        <strain evidence="2">CB00014</strain>
    </source>
</reference>
<reference evidence="4" key="2">
    <citation type="submission" date="2018-10" db="EMBL/GenBank/DDBJ databases">
        <title>FDA dAtabase for Regulatory Grade micrObial Sequences (FDA-ARGOS): Supporting development and validation of Infectious Disease Dx tests.</title>
        <authorList>
            <person name="Goldberg B."/>
            <person name="Campos J."/>
            <person name="Tallon L."/>
            <person name="Sadzewicz L."/>
            <person name="Zhao X."/>
            <person name="Vavikolanu K."/>
            <person name="Mehta A."/>
            <person name="Aluvathingal J."/>
            <person name="Nadendla S."/>
            <person name="Geyer C."/>
            <person name="Nandy P."/>
            <person name="Yan Y."/>
            <person name="Sichtig H."/>
        </authorList>
    </citation>
    <scope>NUCLEOTIDE SEQUENCE [LARGE SCALE GENOMIC DNA]</scope>
    <source>
        <strain evidence="4">FDAARGOS_526</strain>
    </source>
</reference>
<evidence type="ECO:0000313" key="2">
    <source>
        <dbReference type="EMBL" id="MBJ9867972.1"/>
    </source>
</evidence>
<dbReference type="AlphaFoldDB" id="A0AAQ1A6U1"/>
<gene>
    <name evidence="3" type="ORF">EGS84_22525</name>
    <name evidence="2" type="ORF">I5687_08435</name>
</gene>
<dbReference type="RefSeq" id="WP_058668607.1">
    <property type="nucleotide sequence ID" value="NZ_ABTEQQ020000001.1"/>
</dbReference>
<dbReference type="Pfam" id="PF20283">
    <property type="entry name" value="CTD7"/>
    <property type="match status" value="1"/>
</dbReference>